<accession>A0A1G7IW94</accession>
<dbReference type="EMBL" id="FNAN01000009">
    <property type="protein sequence ID" value="SDF16885.1"/>
    <property type="molecule type" value="Genomic_DNA"/>
</dbReference>
<evidence type="ECO:0000313" key="3">
    <source>
        <dbReference type="Proteomes" id="UP000198748"/>
    </source>
</evidence>
<dbReference type="OrthoDB" id="111691at2"/>
<organism evidence="2 3">
    <name type="scientific">Dyadobacter soli</name>
    <dbReference type="NCBI Taxonomy" id="659014"/>
    <lineage>
        <taxon>Bacteria</taxon>
        <taxon>Pseudomonadati</taxon>
        <taxon>Bacteroidota</taxon>
        <taxon>Cytophagia</taxon>
        <taxon>Cytophagales</taxon>
        <taxon>Spirosomataceae</taxon>
        <taxon>Dyadobacter</taxon>
    </lineage>
</organism>
<sequence>MKKTFKKIASQLHLWLGVSSGLVVFIVALTGSILVFEDELEPVIYSRFYVVEAPNGQSALPLDNLRATVANAYPKQRITRIAIEPDLNRTVIFGLVKGKKEKDVFSVAVNPYTAEIADTRRENDSFFHVVLQLHRYLCLEDTGKAITGVSCVLFIVIMITGLVLWWPNRKQTKQRLTIKWDAKFKRLNWDLHAVFGFYVLPFTFLIALTGLVWSYKWVNSMIFLTFDGKPQQKREAPANVSSTGTSTSVVLARIFTETNRQLAYPGRIQVAIPESDSLSITISKENETASVDNVVDFLYFDQTDGTLISKRLYDNETTGMKVRRLVLPIHSGSIWGWPTKVLALIVALITATLPVTGVVIWVGRKFKKEKKVTRKSPAVPRPAVRTGATVS</sequence>
<feature type="transmembrane region" description="Helical" evidence="1">
    <location>
        <begin position="187"/>
        <end position="213"/>
    </location>
</feature>
<dbReference type="PANTHER" id="PTHR34219">
    <property type="entry name" value="IRON-REGULATED INNER MEMBRANE PROTEIN-RELATED"/>
    <property type="match status" value="1"/>
</dbReference>
<dbReference type="AlphaFoldDB" id="A0A1G7IW94"/>
<keyword evidence="1" id="KW-0472">Membrane</keyword>
<gene>
    <name evidence="2" type="ORF">SAMN04487996_109113</name>
</gene>
<keyword evidence="3" id="KW-1185">Reference proteome</keyword>
<dbReference type="RefSeq" id="WP_090151887.1">
    <property type="nucleotide sequence ID" value="NZ_FNAN01000009.1"/>
</dbReference>
<dbReference type="PANTHER" id="PTHR34219:SF3">
    <property type="entry name" value="BLL7967 PROTEIN"/>
    <property type="match status" value="1"/>
</dbReference>
<feature type="transmembrane region" description="Helical" evidence="1">
    <location>
        <begin position="341"/>
        <end position="362"/>
    </location>
</feature>
<protein>
    <submittedName>
        <fullName evidence="2">Uncharacterized iron-regulated membrane protein</fullName>
    </submittedName>
</protein>
<dbReference type="Pfam" id="PF03929">
    <property type="entry name" value="PepSY_TM"/>
    <property type="match status" value="1"/>
</dbReference>
<keyword evidence="1" id="KW-1133">Transmembrane helix</keyword>
<proteinExistence type="predicted"/>
<name>A0A1G7IW94_9BACT</name>
<evidence type="ECO:0000256" key="1">
    <source>
        <dbReference type="SAM" id="Phobius"/>
    </source>
</evidence>
<dbReference type="Proteomes" id="UP000198748">
    <property type="component" value="Unassembled WGS sequence"/>
</dbReference>
<dbReference type="InterPro" id="IPR005625">
    <property type="entry name" value="PepSY-ass_TM"/>
</dbReference>
<evidence type="ECO:0000313" key="2">
    <source>
        <dbReference type="EMBL" id="SDF16885.1"/>
    </source>
</evidence>
<keyword evidence="1" id="KW-0812">Transmembrane</keyword>
<dbReference type="STRING" id="659014.SAMN04487996_109113"/>
<feature type="transmembrane region" description="Helical" evidence="1">
    <location>
        <begin position="145"/>
        <end position="166"/>
    </location>
</feature>
<feature type="transmembrane region" description="Helical" evidence="1">
    <location>
        <begin position="12"/>
        <end position="36"/>
    </location>
</feature>
<reference evidence="3" key="1">
    <citation type="submission" date="2016-10" db="EMBL/GenBank/DDBJ databases">
        <authorList>
            <person name="Varghese N."/>
            <person name="Submissions S."/>
        </authorList>
    </citation>
    <scope>NUCLEOTIDE SEQUENCE [LARGE SCALE GENOMIC DNA]</scope>
    <source>
        <strain evidence="3">DSM 25329</strain>
    </source>
</reference>